<feature type="compositionally biased region" description="Polar residues" evidence="1">
    <location>
        <begin position="79"/>
        <end position="89"/>
    </location>
</feature>
<feature type="compositionally biased region" description="Polar residues" evidence="1">
    <location>
        <begin position="192"/>
        <end position="262"/>
    </location>
</feature>
<feature type="region of interest" description="Disordered" evidence="1">
    <location>
        <begin position="75"/>
        <end position="97"/>
    </location>
</feature>
<accession>A0A9Q1KMW4</accession>
<feature type="region of interest" description="Disordered" evidence="1">
    <location>
        <begin position="189"/>
        <end position="265"/>
    </location>
</feature>
<protein>
    <recommendedName>
        <fullName evidence="2">DUF4283 domain-containing protein</fullName>
    </recommendedName>
</protein>
<sequence>MAGGRRGRPGKIKPGRSPSSPAPAPESPGNGTASPSKAIEARASSSTQILDLQQVAQTPNVSRSPAQIVPDFQAGGVSAPQQHISTSGPQAFAASNDGELVPIPNLQAVHQASESSPLQQLPLPLSTASPAGAFQQAKQGTSRPGSPTVNAASLQTLTPVRCSPAARPTASALTIAELNQPEQPSFRVVQPQGVQGSADESTVQPRNRPSIESTNAPEHNHSILAQPSNIPLGQGENITSSTQFASSPRHNPEPDQNLSNLHGDSKVHLPNWSTPVKLVKSNVEVEIQYWQSAVLCKVMGANPPFEVMKGFINRIWANFTIDRILYVRKGVFLVRFANLQDKMAVEKWGVYFFDNKPMLVKGWNPSMDI</sequence>
<feature type="region of interest" description="Disordered" evidence="1">
    <location>
        <begin position="111"/>
        <end position="150"/>
    </location>
</feature>
<dbReference type="OrthoDB" id="1461560at2759"/>
<comment type="caution">
    <text evidence="3">The sequence shown here is derived from an EMBL/GenBank/DDBJ whole genome shotgun (WGS) entry which is preliminary data.</text>
</comment>
<feature type="domain" description="DUF4283" evidence="2">
    <location>
        <begin position="288"/>
        <end position="367"/>
    </location>
</feature>
<evidence type="ECO:0000313" key="3">
    <source>
        <dbReference type="EMBL" id="KAJ8445671.1"/>
    </source>
</evidence>
<proteinExistence type="predicted"/>
<keyword evidence="4" id="KW-1185">Reference proteome</keyword>
<evidence type="ECO:0000313" key="4">
    <source>
        <dbReference type="Proteomes" id="UP001153076"/>
    </source>
</evidence>
<gene>
    <name evidence="3" type="ORF">Cgig2_007147</name>
</gene>
<feature type="compositionally biased region" description="Low complexity" evidence="1">
    <location>
        <begin position="111"/>
        <end position="133"/>
    </location>
</feature>
<evidence type="ECO:0000256" key="1">
    <source>
        <dbReference type="SAM" id="MobiDB-lite"/>
    </source>
</evidence>
<dbReference type="PANTHER" id="PTHR33233">
    <property type="entry name" value="ENDONUCLEASE/EXONUCLEASE/PHOSPHATASE"/>
    <property type="match status" value="1"/>
</dbReference>
<feature type="compositionally biased region" description="Basic residues" evidence="1">
    <location>
        <begin position="1"/>
        <end position="14"/>
    </location>
</feature>
<evidence type="ECO:0000259" key="2">
    <source>
        <dbReference type="Pfam" id="PF14111"/>
    </source>
</evidence>
<organism evidence="3 4">
    <name type="scientific">Carnegiea gigantea</name>
    <dbReference type="NCBI Taxonomy" id="171969"/>
    <lineage>
        <taxon>Eukaryota</taxon>
        <taxon>Viridiplantae</taxon>
        <taxon>Streptophyta</taxon>
        <taxon>Embryophyta</taxon>
        <taxon>Tracheophyta</taxon>
        <taxon>Spermatophyta</taxon>
        <taxon>Magnoliopsida</taxon>
        <taxon>eudicotyledons</taxon>
        <taxon>Gunneridae</taxon>
        <taxon>Pentapetalae</taxon>
        <taxon>Caryophyllales</taxon>
        <taxon>Cactineae</taxon>
        <taxon>Cactaceae</taxon>
        <taxon>Cactoideae</taxon>
        <taxon>Echinocereeae</taxon>
        <taxon>Carnegiea</taxon>
    </lineage>
</organism>
<dbReference type="InterPro" id="IPR025558">
    <property type="entry name" value="DUF4283"/>
</dbReference>
<feature type="region of interest" description="Disordered" evidence="1">
    <location>
        <begin position="1"/>
        <end position="46"/>
    </location>
</feature>
<reference evidence="3" key="1">
    <citation type="submission" date="2022-04" db="EMBL/GenBank/DDBJ databases">
        <title>Carnegiea gigantea Genome sequencing and assembly v2.</title>
        <authorList>
            <person name="Copetti D."/>
            <person name="Sanderson M.J."/>
            <person name="Burquez A."/>
            <person name="Wojciechowski M.F."/>
        </authorList>
    </citation>
    <scope>NUCLEOTIDE SEQUENCE</scope>
    <source>
        <strain evidence="3">SGP5-SGP5p</strain>
        <tissue evidence="3">Aerial part</tissue>
    </source>
</reference>
<feature type="compositionally biased region" description="Polar residues" evidence="1">
    <location>
        <begin position="136"/>
        <end position="150"/>
    </location>
</feature>
<dbReference type="PANTHER" id="PTHR33233:SF17">
    <property type="entry name" value="DUF4283 DOMAIN-CONTAINING PROTEIN"/>
    <property type="match status" value="1"/>
</dbReference>
<dbReference type="EMBL" id="JAKOGI010000073">
    <property type="protein sequence ID" value="KAJ8445671.1"/>
    <property type="molecule type" value="Genomic_DNA"/>
</dbReference>
<dbReference type="Proteomes" id="UP001153076">
    <property type="component" value="Unassembled WGS sequence"/>
</dbReference>
<dbReference type="Pfam" id="PF14111">
    <property type="entry name" value="DUF4283"/>
    <property type="match status" value="1"/>
</dbReference>
<dbReference type="AlphaFoldDB" id="A0A9Q1KMW4"/>
<name>A0A9Q1KMW4_9CARY</name>